<dbReference type="Proteomes" id="UP001139971">
    <property type="component" value="Unassembled WGS sequence"/>
</dbReference>
<dbReference type="EMBL" id="JAOVZO020000009">
    <property type="protein sequence ID" value="MDC8012504.1"/>
    <property type="molecule type" value="Genomic_DNA"/>
</dbReference>
<evidence type="ECO:0000313" key="2">
    <source>
        <dbReference type="EMBL" id="MDC8012504.1"/>
    </source>
</evidence>
<protein>
    <recommendedName>
        <fullName evidence="4">Delta-60 repeat protein</fullName>
    </recommendedName>
</protein>
<dbReference type="NCBIfam" id="TIGR02608">
    <property type="entry name" value="delta_60_rpt"/>
    <property type="match status" value="7"/>
</dbReference>
<accession>A0A9X3YHI4</accession>
<keyword evidence="3" id="KW-1185">Reference proteome</keyword>
<dbReference type="AlphaFoldDB" id="A0A9X3YHI4"/>
<name>A0A9X3YHI4_9GAMM</name>
<gene>
    <name evidence="2" type="ORF">OD750_008085</name>
</gene>
<comment type="caution">
    <text evidence="2">The sequence shown here is derived from an EMBL/GenBank/DDBJ whole genome shotgun (WGS) entry which is preliminary data.</text>
</comment>
<dbReference type="InterPro" id="IPR013431">
    <property type="entry name" value="Delta_60_rpt"/>
</dbReference>
<dbReference type="SUPFAM" id="SSF63829">
    <property type="entry name" value="Calcium-dependent phosphotriesterase"/>
    <property type="match status" value="1"/>
</dbReference>
<reference evidence="2" key="1">
    <citation type="submission" date="2023-02" db="EMBL/GenBank/DDBJ databases">
        <title>Tahibacter soli sp. nov. isolated from soil.</title>
        <authorList>
            <person name="Baek J.H."/>
            <person name="Lee J.K."/>
            <person name="Choi D.G."/>
            <person name="Jeon C.O."/>
        </authorList>
    </citation>
    <scope>NUCLEOTIDE SEQUENCE</scope>
    <source>
        <strain evidence="2">BL</strain>
    </source>
</reference>
<feature type="chain" id="PRO_5040928541" description="Delta-60 repeat protein" evidence="1">
    <location>
        <begin position="25"/>
        <end position="470"/>
    </location>
</feature>
<proteinExistence type="predicted"/>
<feature type="signal peptide" evidence="1">
    <location>
        <begin position="1"/>
        <end position="24"/>
    </location>
</feature>
<dbReference type="Gene3D" id="2.80.10.50">
    <property type="match status" value="2"/>
</dbReference>
<dbReference type="RefSeq" id="WP_263542015.1">
    <property type="nucleotide sequence ID" value="NZ_JAOVZO020000009.1"/>
</dbReference>
<dbReference type="Pfam" id="PF17164">
    <property type="entry name" value="DUF5122"/>
    <property type="match status" value="4"/>
</dbReference>
<evidence type="ECO:0000256" key="1">
    <source>
        <dbReference type="SAM" id="SignalP"/>
    </source>
</evidence>
<keyword evidence="1" id="KW-0732">Signal</keyword>
<sequence>MRLKRKLRAIALTAGAIGITAANAQDGALDTTFGNQGVAYMALDGVEGHQLAPQAVAVMPDRRIVLGGWRNRLVAGTPDPRMRAMVARLAPDGTPDATFGGNPKYPGLAVLPDLVVGAQMQLVEAMRVNADGSLFVAGSCFAFAPMHGFIAKLRVDGSLDPDFGDAGVVLYPRLQLHDLGVDSQGRIVAAGEQVGGTPQYRGAVVRVTPQGARDATFGTDGVATLVEPDVDRLGYFRALAILPDDRIVTGGTFQVPDPNFVDNYDLSIARWKTDGTPDPTFAGDGWRTFNVAGVSSAVDGIDRLLLAPHGKLVFAGHYEVGGKSGTNVVFGRLDDAGADDASFGDAATPGFRTIDPVPGSWNESASGLVRQSDGRLVASISYSVFDPARERMAAVRVTADGALDATFGSGGVFVRDLGHGGSYDDAMAVTLDGGRALLAGRSAQPPGEGMVDTAVLRLTSDLVFRDGVDE</sequence>
<evidence type="ECO:0000313" key="3">
    <source>
        <dbReference type="Proteomes" id="UP001139971"/>
    </source>
</evidence>
<organism evidence="2 3">
    <name type="scientific">Tahibacter soli</name>
    <dbReference type="NCBI Taxonomy" id="2983605"/>
    <lineage>
        <taxon>Bacteria</taxon>
        <taxon>Pseudomonadati</taxon>
        <taxon>Pseudomonadota</taxon>
        <taxon>Gammaproteobacteria</taxon>
        <taxon>Lysobacterales</taxon>
        <taxon>Rhodanobacteraceae</taxon>
        <taxon>Tahibacter</taxon>
    </lineage>
</organism>
<evidence type="ECO:0008006" key="4">
    <source>
        <dbReference type="Google" id="ProtNLM"/>
    </source>
</evidence>